<dbReference type="AlphaFoldDB" id="B4FDA6"/>
<dbReference type="EMBL" id="BT035094">
    <property type="protein sequence ID" value="ACF80099.1"/>
    <property type="molecule type" value="mRNA"/>
</dbReference>
<sequence>MELALPPVSMTGVLPVATAPCSSSSELPLPVSSATSQPLCYRSPWTPSSSFSSIAQHQLPSPMPTRSALCCSQSVLAAGALASNRHGALRPELSACRAVPSSLARASSSASTAPCVAPSSVVARAPPSLAAVPLCWSELQHAASSPCTLFFSATWSLLAAFGSRLVAVVALLGILRAHFPAVVSTGVFCSPACPLGSLGLNSHRVDDLAGYRRSLSGRAYNSPGSVPPWSCCRHRSPWLNLLVRRYFIVSSC</sequence>
<dbReference type="RefSeq" id="NP_001131610.1">
    <property type="nucleotide sequence ID" value="NM_001138138.1"/>
</dbReference>
<dbReference type="HOGENOM" id="CLU_1104145_0_0_1"/>
<evidence type="ECO:0000313" key="1">
    <source>
        <dbReference type="EMBL" id="ACF80099.1"/>
    </source>
</evidence>
<accession>B4FDA6</accession>
<name>B4FDA6_MAIZE</name>
<organism evidence="1">
    <name type="scientific">Zea mays</name>
    <name type="common">Maize</name>
    <dbReference type="NCBI Taxonomy" id="4577"/>
    <lineage>
        <taxon>Eukaryota</taxon>
        <taxon>Viridiplantae</taxon>
        <taxon>Streptophyta</taxon>
        <taxon>Embryophyta</taxon>
        <taxon>Tracheophyta</taxon>
        <taxon>Spermatophyta</taxon>
        <taxon>Magnoliopsida</taxon>
        <taxon>Liliopsida</taxon>
        <taxon>Poales</taxon>
        <taxon>Poaceae</taxon>
        <taxon>PACMAD clade</taxon>
        <taxon>Panicoideae</taxon>
        <taxon>Andropogonodae</taxon>
        <taxon>Andropogoneae</taxon>
        <taxon>Tripsacinae</taxon>
        <taxon>Zea</taxon>
    </lineage>
</organism>
<dbReference type="GeneID" id="100192962"/>
<protein>
    <submittedName>
        <fullName evidence="1">Uncharacterized protein</fullName>
    </submittedName>
</protein>
<dbReference type="KEGG" id="zma:100192962"/>
<proteinExistence type="evidence at transcript level"/>
<reference evidence="1" key="1">
    <citation type="journal article" date="2009" name="PLoS Genet.">
        <title>Sequencing, mapping, and analysis of 27,455 maize full-length cDNAs.</title>
        <authorList>
            <person name="Soderlund C."/>
            <person name="Descour A."/>
            <person name="Kudrna D."/>
            <person name="Bomhoff M."/>
            <person name="Boyd L."/>
            <person name="Currie J."/>
            <person name="Angelova A."/>
            <person name="Collura K."/>
            <person name="Wissotski M."/>
            <person name="Ashley E."/>
            <person name="Morrow D."/>
            <person name="Fernandes J."/>
            <person name="Walbot V."/>
            <person name="Yu Y."/>
        </authorList>
    </citation>
    <scope>NUCLEOTIDE SEQUENCE</scope>
    <source>
        <strain evidence="1">B73</strain>
    </source>
</reference>